<name>A0A0D8XQG3_DICVI</name>
<dbReference type="Proteomes" id="UP000053766">
    <property type="component" value="Unassembled WGS sequence"/>
</dbReference>
<keyword evidence="2" id="KW-1185">Reference proteome</keyword>
<evidence type="ECO:0000313" key="2">
    <source>
        <dbReference type="Proteomes" id="UP000053766"/>
    </source>
</evidence>
<protein>
    <submittedName>
        <fullName evidence="1">Uncharacterized protein</fullName>
    </submittedName>
</protein>
<evidence type="ECO:0000313" key="1">
    <source>
        <dbReference type="EMBL" id="KJH44611.1"/>
    </source>
</evidence>
<sequence>MNALFYAWEGGLWLFFVAQEIGENAFRSTEPVQKFSCSIKNRLSERISSDRIHRKGQFRKKLDVVLSTVKRRSESS</sequence>
<proteinExistence type="predicted"/>
<accession>A0A0D8XQG3</accession>
<dbReference type="EMBL" id="KN716460">
    <property type="protein sequence ID" value="KJH44611.1"/>
    <property type="molecule type" value="Genomic_DNA"/>
</dbReference>
<organism evidence="1 2">
    <name type="scientific">Dictyocaulus viviparus</name>
    <name type="common">Bovine lungworm</name>
    <dbReference type="NCBI Taxonomy" id="29172"/>
    <lineage>
        <taxon>Eukaryota</taxon>
        <taxon>Metazoa</taxon>
        <taxon>Ecdysozoa</taxon>
        <taxon>Nematoda</taxon>
        <taxon>Chromadorea</taxon>
        <taxon>Rhabditida</taxon>
        <taxon>Rhabditina</taxon>
        <taxon>Rhabditomorpha</taxon>
        <taxon>Strongyloidea</taxon>
        <taxon>Metastrongylidae</taxon>
        <taxon>Dictyocaulus</taxon>
    </lineage>
</organism>
<reference evidence="2" key="2">
    <citation type="journal article" date="2016" name="Sci. Rep.">
        <title>Dictyocaulus viviparus genome, variome and transcriptome elucidate lungworm biology and support future intervention.</title>
        <authorList>
            <person name="McNulty S.N."/>
            <person name="Strube C."/>
            <person name="Rosa B.A."/>
            <person name="Martin J.C."/>
            <person name="Tyagi R."/>
            <person name="Choi Y.J."/>
            <person name="Wang Q."/>
            <person name="Hallsworth Pepin K."/>
            <person name="Zhang X."/>
            <person name="Ozersky P."/>
            <person name="Wilson R.K."/>
            <person name="Sternberg P.W."/>
            <person name="Gasser R.B."/>
            <person name="Mitreva M."/>
        </authorList>
    </citation>
    <scope>NUCLEOTIDE SEQUENCE [LARGE SCALE GENOMIC DNA]</scope>
    <source>
        <strain evidence="2">HannoverDv2000</strain>
    </source>
</reference>
<reference evidence="1 2" key="1">
    <citation type="submission" date="2013-11" db="EMBL/GenBank/DDBJ databases">
        <title>Draft genome of the bovine lungworm Dictyocaulus viviparus.</title>
        <authorList>
            <person name="Mitreva M."/>
        </authorList>
    </citation>
    <scope>NUCLEOTIDE SEQUENCE [LARGE SCALE GENOMIC DNA]</scope>
    <source>
        <strain evidence="1 2">HannoverDv2000</strain>
    </source>
</reference>
<gene>
    <name evidence="1" type="ORF">DICVIV_09363</name>
</gene>
<dbReference type="AlphaFoldDB" id="A0A0D8XQG3"/>